<dbReference type="PANTHER" id="PTHR36482:SF5">
    <property type="entry name" value="23 KDA JASMONATE-INDUCED PROTEIN-LIKE"/>
    <property type="match status" value="1"/>
</dbReference>
<dbReference type="InParanoid" id="A0A1Q3D1A1"/>
<dbReference type="EMBL" id="BDDD01003842">
    <property type="protein sequence ID" value="GAV86259.1"/>
    <property type="molecule type" value="Genomic_DNA"/>
</dbReference>
<dbReference type="AlphaFoldDB" id="A0A1Q3D1A1"/>
<sequence>MAANVFGTPITNETLKSMGEYENKTITRIDRAHVALNMKNAQGKDVDAQTYVENLYKEYGSGIATLCLVYNATGDMIQLVEQHNWAGDIWKAPCALIIGNGQWGAFLQGEKDSEGSSAAVVYRGMRVDDQHADWMFSWYNPHTGANYSYTEIREVHHYSNNKYWDYIHDVVKKAQPTSRDTWNECLSLVSIARADDALLQAVLTQENAQSAMP</sequence>
<organism evidence="1 2">
    <name type="scientific">Cephalotus follicularis</name>
    <name type="common">Albany pitcher plant</name>
    <dbReference type="NCBI Taxonomy" id="3775"/>
    <lineage>
        <taxon>Eukaryota</taxon>
        <taxon>Viridiplantae</taxon>
        <taxon>Streptophyta</taxon>
        <taxon>Embryophyta</taxon>
        <taxon>Tracheophyta</taxon>
        <taxon>Spermatophyta</taxon>
        <taxon>Magnoliopsida</taxon>
        <taxon>eudicotyledons</taxon>
        <taxon>Gunneridae</taxon>
        <taxon>Pentapetalae</taxon>
        <taxon>rosids</taxon>
        <taxon>fabids</taxon>
        <taxon>Oxalidales</taxon>
        <taxon>Cephalotaceae</taxon>
        <taxon>Cephalotus</taxon>
    </lineage>
</organism>
<proteinExistence type="predicted"/>
<dbReference type="STRING" id="3775.A0A1Q3D1A1"/>
<dbReference type="InterPro" id="IPR053085">
    <property type="entry name" value="Jasmonate-induced_protein"/>
</dbReference>
<protein>
    <recommendedName>
        <fullName evidence="3">23 kDa jasmonate-induced protein-like</fullName>
    </recommendedName>
</protein>
<keyword evidence="2" id="KW-1185">Reference proteome</keyword>
<name>A0A1Q3D1A1_CEPFO</name>
<evidence type="ECO:0008006" key="3">
    <source>
        <dbReference type="Google" id="ProtNLM"/>
    </source>
</evidence>
<evidence type="ECO:0000313" key="2">
    <source>
        <dbReference type="Proteomes" id="UP000187406"/>
    </source>
</evidence>
<comment type="caution">
    <text evidence="1">The sequence shown here is derived from an EMBL/GenBank/DDBJ whole genome shotgun (WGS) entry which is preliminary data.</text>
</comment>
<evidence type="ECO:0000313" key="1">
    <source>
        <dbReference type="EMBL" id="GAV86259.1"/>
    </source>
</evidence>
<dbReference type="Pfam" id="PF21230">
    <property type="entry name" value="Nakanori"/>
    <property type="match status" value="1"/>
</dbReference>
<dbReference type="Proteomes" id="UP000187406">
    <property type="component" value="Unassembled WGS sequence"/>
</dbReference>
<reference evidence="2" key="1">
    <citation type="submission" date="2016-04" db="EMBL/GenBank/DDBJ databases">
        <title>Cephalotus genome sequencing.</title>
        <authorList>
            <person name="Fukushima K."/>
            <person name="Hasebe M."/>
            <person name="Fang X."/>
        </authorList>
    </citation>
    <scope>NUCLEOTIDE SEQUENCE [LARGE SCALE GENOMIC DNA]</scope>
    <source>
        <strain evidence="2">cv. St1</strain>
    </source>
</reference>
<gene>
    <name evidence="1" type="ORF">CFOL_v3_29692</name>
</gene>
<dbReference type="InterPro" id="IPR049065">
    <property type="entry name" value="Nakanori"/>
</dbReference>
<accession>A0A1Q3D1A1</accession>
<dbReference type="PANTHER" id="PTHR36482">
    <property type="entry name" value="OSJNBA0024J22.15 PROTEIN"/>
    <property type="match status" value="1"/>
</dbReference>
<dbReference type="OrthoDB" id="1462144at2759"/>